<comment type="caution">
    <text evidence="2">The sequence shown here is derived from an EMBL/GenBank/DDBJ whole genome shotgun (WGS) entry which is preliminary data.</text>
</comment>
<accession>A0A1G2B388</accession>
<reference evidence="2 3" key="1">
    <citation type="journal article" date="2016" name="Nat. Commun.">
        <title>Thousands of microbial genomes shed light on interconnected biogeochemical processes in an aquifer system.</title>
        <authorList>
            <person name="Anantharaman K."/>
            <person name="Brown C.T."/>
            <person name="Hug L.A."/>
            <person name="Sharon I."/>
            <person name="Castelle C.J."/>
            <person name="Probst A.J."/>
            <person name="Thomas B.C."/>
            <person name="Singh A."/>
            <person name="Wilkins M.J."/>
            <person name="Karaoz U."/>
            <person name="Brodie E.L."/>
            <person name="Williams K.H."/>
            <person name="Hubbard S.S."/>
            <person name="Banfield J.F."/>
        </authorList>
    </citation>
    <scope>NUCLEOTIDE SEQUENCE [LARGE SCALE GENOMIC DNA]</scope>
</reference>
<proteinExistence type="predicted"/>
<dbReference type="STRING" id="1798543.A2898_05600"/>
<protein>
    <recommendedName>
        <fullName evidence="1">N-acetyltransferase domain-containing protein</fullName>
    </recommendedName>
</protein>
<dbReference type="Gene3D" id="3.40.630.30">
    <property type="match status" value="1"/>
</dbReference>
<dbReference type="InterPro" id="IPR016181">
    <property type="entry name" value="Acyl_CoA_acyltransferase"/>
</dbReference>
<dbReference type="SUPFAM" id="SSF55729">
    <property type="entry name" value="Acyl-CoA N-acyltransferases (Nat)"/>
    <property type="match status" value="1"/>
</dbReference>
<dbReference type="GO" id="GO:0016747">
    <property type="term" value="F:acyltransferase activity, transferring groups other than amino-acyl groups"/>
    <property type="evidence" value="ECO:0007669"/>
    <property type="project" value="InterPro"/>
</dbReference>
<evidence type="ECO:0000313" key="3">
    <source>
        <dbReference type="Proteomes" id="UP000179164"/>
    </source>
</evidence>
<dbReference type="Proteomes" id="UP000179164">
    <property type="component" value="Unassembled WGS sequence"/>
</dbReference>
<dbReference type="PROSITE" id="PS51186">
    <property type="entry name" value="GNAT"/>
    <property type="match status" value="1"/>
</dbReference>
<feature type="domain" description="N-acetyltransferase" evidence="1">
    <location>
        <begin position="3"/>
        <end position="159"/>
    </location>
</feature>
<evidence type="ECO:0000259" key="1">
    <source>
        <dbReference type="PROSITE" id="PS51186"/>
    </source>
</evidence>
<evidence type="ECO:0000313" key="2">
    <source>
        <dbReference type="EMBL" id="OGY83634.1"/>
    </source>
</evidence>
<organism evidence="2 3">
    <name type="scientific">Candidatus Kerfeldbacteria bacterium RIFCSPLOWO2_01_FULL_48_11</name>
    <dbReference type="NCBI Taxonomy" id="1798543"/>
    <lineage>
        <taxon>Bacteria</taxon>
        <taxon>Candidatus Kerfeldiibacteriota</taxon>
    </lineage>
</organism>
<gene>
    <name evidence="2" type="ORF">A2898_05600</name>
</gene>
<dbReference type="InterPro" id="IPR000182">
    <property type="entry name" value="GNAT_dom"/>
</dbReference>
<dbReference type="EMBL" id="MHKE01000013">
    <property type="protein sequence ID" value="OGY83634.1"/>
    <property type="molecule type" value="Genomic_DNA"/>
</dbReference>
<dbReference type="AlphaFoldDB" id="A0A1G2B388"/>
<sequence length="173" mass="20221">MFITTRKARHEDSQAIAHLLYAHYSFSSEQEANETFQREYALHYHFRVAESEGRIVGIVSWRMHGLMKHGIIKLKRAAVSLEAQQWEDVLEVLFDAALADADWYYRTHGTALRKVYTVIPKNHDPMHVFLQEKGMELEAVLRDHYYQGRDEYLYSLFLNQPQNFKALLSSTGA</sequence>
<name>A0A1G2B388_9BACT</name>